<protein>
    <submittedName>
        <fullName evidence="1">Uncharacterized protein</fullName>
    </submittedName>
</protein>
<comment type="caution">
    <text evidence="1">The sequence shown here is derived from an EMBL/GenBank/DDBJ whole genome shotgun (WGS) entry which is preliminary data.</text>
</comment>
<sequence length="99" mass="11776">MKRFKKALKSDRDFDEYCNLLRDYFSNKSMILNEDSNNKFLTCNFFLRIIAIRHLYFFLRQNSLQKLILSFMSTGVQLNSNGIKVKPKIKAKNQISMKL</sequence>
<gene>
    <name evidence="1" type="ORF">BpHYR1_004134</name>
</gene>
<name>A0A3M7QHK4_BRAPC</name>
<accession>A0A3M7QHK4</accession>
<keyword evidence="2" id="KW-1185">Reference proteome</keyword>
<dbReference type="AlphaFoldDB" id="A0A3M7QHK4"/>
<proteinExistence type="predicted"/>
<organism evidence="1 2">
    <name type="scientific">Brachionus plicatilis</name>
    <name type="common">Marine rotifer</name>
    <name type="synonym">Brachionus muelleri</name>
    <dbReference type="NCBI Taxonomy" id="10195"/>
    <lineage>
        <taxon>Eukaryota</taxon>
        <taxon>Metazoa</taxon>
        <taxon>Spiralia</taxon>
        <taxon>Gnathifera</taxon>
        <taxon>Rotifera</taxon>
        <taxon>Eurotatoria</taxon>
        <taxon>Monogononta</taxon>
        <taxon>Pseudotrocha</taxon>
        <taxon>Ploima</taxon>
        <taxon>Brachionidae</taxon>
        <taxon>Brachionus</taxon>
    </lineage>
</organism>
<dbReference type="Proteomes" id="UP000276133">
    <property type="component" value="Unassembled WGS sequence"/>
</dbReference>
<reference evidence="1 2" key="1">
    <citation type="journal article" date="2018" name="Sci. Rep.">
        <title>Genomic signatures of local adaptation to the degree of environmental predictability in rotifers.</title>
        <authorList>
            <person name="Franch-Gras L."/>
            <person name="Hahn C."/>
            <person name="Garcia-Roger E.M."/>
            <person name="Carmona M.J."/>
            <person name="Serra M."/>
            <person name="Gomez A."/>
        </authorList>
    </citation>
    <scope>NUCLEOTIDE SEQUENCE [LARGE SCALE GENOMIC DNA]</scope>
    <source>
        <strain evidence="1">HYR1</strain>
    </source>
</reference>
<dbReference type="EMBL" id="REGN01006118">
    <property type="protein sequence ID" value="RNA10769.1"/>
    <property type="molecule type" value="Genomic_DNA"/>
</dbReference>
<evidence type="ECO:0000313" key="2">
    <source>
        <dbReference type="Proteomes" id="UP000276133"/>
    </source>
</evidence>
<evidence type="ECO:0000313" key="1">
    <source>
        <dbReference type="EMBL" id="RNA10769.1"/>
    </source>
</evidence>